<dbReference type="GO" id="GO:0044781">
    <property type="term" value="P:bacterial-type flagellum organization"/>
    <property type="evidence" value="ECO:0007669"/>
    <property type="project" value="InterPro"/>
</dbReference>
<dbReference type="Pfam" id="PF10768">
    <property type="entry name" value="FliX"/>
    <property type="match status" value="1"/>
</dbReference>
<evidence type="ECO:0000313" key="2">
    <source>
        <dbReference type="EMBL" id="GGF56378.1"/>
    </source>
</evidence>
<gene>
    <name evidence="2" type="primary">fliX</name>
    <name evidence="2" type="ORF">GCM10011332_07340</name>
</gene>
<feature type="region of interest" description="Disordered" evidence="1">
    <location>
        <begin position="1"/>
        <end position="46"/>
    </location>
</feature>
<dbReference type="InterPro" id="IPR019704">
    <property type="entry name" value="Flagellar_assmbl_FliX_class2"/>
</dbReference>
<organism evidence="2 3">
    <name type="scientific">Terasakiella brassicae</name>
    <dbReference type="NCBI Taxonomy" id="1634917"/>
    <lineage>
        <taxon>Bacteria</taxon>
        <taxon>Pseudomonadati</taxon>
        <taxon>Pseudomonadota</taxon>
        <taxon>Alphaproteobacteria</taxon>
        <taxon>Rhodospirillales</taxon>
        <taxon>Terasakiellaceae</taxon>
        <taxon>Terasakiella</taxon>
    </lineage>
</organism>
<sequence length="144" mass="15960">MKISNVGSSKPTQKGQKKGSVGKSSEFSSHLGRTSSASSSHVELSEVNPVASMDSILSIQEVGDATEEDNRRALYQRGEDILDRLAEIQREILSGAISVDRLQNLAQMLRNRRQSVDDPQLQQIIDEIELRAEVEIAKWGRAKK</sequence>
<dbReference type="AlphaFoldDB" id="A0A917F6T2"/>
<dbReference type="EMBL" id="BMHV01000004">
    <property type="protein sequence ID" value="GGF56378.1"/>
    <property type="molecule type" value="Genomic_DNA"/>
</dbReference>
<keyword evidence="2" id="KW-0969">Cilium</keyword>
<dbReference type="RefSeq" id="WP_188661736.1">
    <property type="nucleotide sequence ID" value="NZ_BMHV01000004.1"/>
</dbReference>
<name>A0A917F6T2_9PROT</name>
<reference evidence="2" key="1">
    <citation type="journal article" date="2014" name="Int. J. Syst. Evol. Microbiol.">
        <title>Complete genome sequence of Corynebacterium casei LMG S-19264T (=DSM 44701T), isolated from a smear-ripened cheese.</title>
        <authorList>
            <consortium name="US DOE Joint Genome Institute (JGI-PGF)"/>
            <person name="Walter F."/>
            <person name="Albersmeier A."/>
            <person name="Kalinowski J."/>
            <person name="Ruckert C."/>
        </authorList>
    </citation>
    <scope>NUCLEOTIDE SEQUENCE</scope>
    <source>
        <strain evidence="2">CGMCC 1.15254</strain>
    </source>
</reference>
<evidence type="ECO:0000313" key="3">
    <source>
        <dbReference type="Proteomes" id="UP000632498"/>
    </source>
</evidence>
<keyword evidence="2" id="KW-0282">Flagellum</keyword>
<comment type="caution">
    <text evidence="2">The sequence shown here is derived from an EMBL/GenBank/DDBJ whole genome shotgun (WGS) entry which is preliminary data.</text>
</comment>
<keyword evidence="2" id="KW-0966">Cell projection</keyword>
<accession>A0A917F6T2</accession>
<feature type="compositionally biased region" description="Polar residues" evidence="1">
    <location>
        <begin position="1"/>
        <end position="12"/>
    </location>
</feature>
<protein>
    <submittedName>
        <fullName evidence="2">Flagellar assembly protein FliX</fullName>
    </submittedName>
</protein>
<evidence type="ECO:0000256" key="1">
    <source>
        <dbReference type="SAM" id="MobiDB-lite"/>
    </source>
</evidence>
<proteinExistence type="predicted"/>
<keyword evidence="3" id="KW-1185">Reference proteome</keyword>
<reference evidence="2" key="2">
    <citation type="submission" date="2020-09" db="EMBL/GenBank/DDBJ databases">
        <authorList>
            <person name="Sun Q."/>
            <person name="Zhou Y."/>
        </authorList>
    </citation>
    <scope>NUCLEOTIDE SEQUENCE</scope>
    <source>
        <strain evidence="2">CGMCC 1.15254</strain>
    </source>
</reference>
<dbReference type="Proteomes" id="UP000632498">
    <property type="component" value="Unassembled WGS sequence"/>
</dbReference>